<dbReference type="STRING" id="318479.A0A0N4UL40"/>
<dbReference type="Pfam" id="PF01422">
    <property type="entry name" value="zf-NF-X1"/>
    <property type="match status" value="7"/>
</dbReference>
<dbReference type="InterPro" id="IPR001374">
    <property type="entry name" value="R3H_dom"/>
</dbReference>
<evidence type="ECO:0000256" key="9">
    <source>
        <dbReference type="ARBA" id="ARBA00023242"/>
    </source>
</evidence>
<gene>
    <name evidence="11" type="ORF">DME_LOCUS2468</name>
</gene>
<accession>A0A0N4UL40</accession>
<dbReference type="PROSITE" id="PS51061">
    <property type="entry name" value="R3H"/>
    <property type="match status" value="1"/>
</dbReference>
<dbReference type="CDD" id="cd06008">
    <property type="entry name" value="NF-X1-zinc-finger"/>
    <property type="match status" value="5"/>
</dbReference>
<keyword evidence="4" id="KW-0677">Repeat</keyword>
<sequence>MSELLWAEEQRTAETAITVDRASYSMKTPQNNINSRSAPRDYDRPFRVFNDPYLTRQFTTLSINPLDSNLGIMSTDNFQRRDIFEIGVRDPSDIILSDRLSDGTDYVPSFSYGNNRNDNSGSSQSFNYLASATHIMNRPFTRPFNPNATPFMPSSQLKFISNNDDSAQNLRDRLKKQLEDEQYECMICCQTIKANQWIWTCQKCFHMFHFNQLQNKGCINQWATKSFECDTGWRCPGCQNISFGLPKCYRCFCGKKRNPPTQCFPEMPHSCNSICGKSRTVGCPHPCSEICHPGPCPECPIMSMRSCNCGAETKALRCGILSEFKCSKICSKMLNCGLHSCKSICHPGDCRTCEHIIVQFCHCGSEKRSVSCGHSDKAISSYSCGSACKGFYDCGIHRCEQKCHAKSSNESCGSCILSVEKIKYCPCGRTLISSLTTNMREKCTDAIPTCGQICDKLLNCGPKERQHRCKELCHMGSCPPCQNTTFMECRCKAIKKAIPCKEVILYSGAATVSNITMYKFFSAHVKVTFIESNPFLCERYCKKTKSCWNHRCQEVCCIDKEHLCLQMCNKLLSCGNHNCDRLCHRGKCPVCLVASFEEQYCLCGATFREPPVPCGAPLPSCDQLCSREHACEHSPTHKCHSDPECPPCTVLTQKPCYGNHEVRSNIPCYLNDVSCGKPCGLDVSCGIHRCPRICHPGSCLTGNDVCKQPCPIRRIGGESCDHPCALPCHGSTPCPPSICLELIRVTCLCLRKSSEMRCVDVEKVYRKMLALKIAQSEGQQQTEIKILKRSLSADKYKCLPCDADCQRILRNKRIANALNIAIETNSTDIAPPIYTDFLIRQLTLAHKHVLQIENALISLVNEVDLEQSSTVRTHTFHPMVSELRRIIHEYAKYFRIKTVSHDAEPQRNVVAIAKRLIYQKYILFNTYFTY</sequence>
<evidence type="ECO:0000256" key="1">
    <source>
        <dbReference type="ARBA" id="ARBA00004123"/>
    </source>
</evidence>
<evidence type="ECO:0000256" key="5">
    <source>
        <dbReference type="ARBA" id="ARBA00022771"/>
    </source>
</evidence>
<dbReference type="InterPro" id="IPR000967">
    <property type="entry name" value="Znf_NFX1"/>
</dbReference>
<dbReference type="Pfam" id="PF01424">
    <property type="entry name" value="R3H"/>
    <property type="match status" value="1"/>
</dbReference>
<dbReference type="PANTHER" id="PTHR12360:SF12">
    <property type="entry name" value="TRANSCRIPTIONAL REPRESSOR NF-X1"/>
    <property type="match status" value="1"/>
</dbReference>
<comment type="subcellular location">
    <subcellularLocation>
        <location evidence="1">Nucleus</location>
    </subcellularLocation>
</comment>
<evidence type="ECO:0000256" key="8">
    <source>
        <dbReference type="ARBA" id="ARBA00023163"/>
    </source>
</evidence>
<keyword evidence="9" id="KW-0539">Nucleus</keyword>
<dbReference type="SUPFAM" id="SSF82708">
    <property type="entry name" value="R3H domain"/>
    <property type="match status" value="1"/>
</dbReference>
<dbReference type="WBParaSite" id="DME_0000849301-mRNA-1">
    <property type="protein sequence ID" value="DME_0000849301-mRNA-1"/>
    <property type="gene ID" value="DME_0000849301"/>
</dbReference>
<name>A0A0N4UL40_DRAME</name>
<reference evidence="11 13" key="2">
    <citation type="submission" date="2018-11" db="EMBL/GenBank/DDBJ databases">
        <authorList>
            <consortium name="Pathogen Informatics"/>
        </authorList>
    </citation>
    <scope>NUCLEOTIDE SEQUENCE [LARGE SCALE GENOMIC DNA]</scope>
</reference>
<dbReference type="Proteomes" id="UP000274756">
    <property type="component" value="Unassembled WGS sequence"/>
</dbReference>
<reference evidence="14" key="1">
    <citation type="submission" date="2017-02" db="UniProtKB">
        <authorList>
            <consortium name="WormBaseParasite"/>
        </authorList>
    </citation>
    <scope>IDENTIFICATION</scope>
</reference>
<dbReference type="EMBL" id="UYYG01000063">
    <property type="protein sequence ID" value="VDN52495.1"/>
    <property type="molecule type" value="Genomic_DNA"/>
</dbReference>
<protein>
    <submittedName>
        <fullName evidence="14">R3H domain-containing protein</fullName>
    </submittedName>
</protein>
<dbReference type="GO" id="GO:0008270">
    <property type="term" value="F:zinc ion binding"/>
    <property type="evidence" value="ECO:0007669"/>
    <property type="project" value="UniProtKB-KW"/>
</dbReference>
<dbReference type="SMART" id="SM00438">
    <property type="entry name" value="ZnF_NFX"/>
    <property type="match status" value="9"/>
</dbReference>
<evidence type="ECO:0000313" key="13">
    <source>
        <dbReference type="Proteomes" id="UP000274756"/>
    </source>
</evidence>
<dbReference type="GO" id="GO:0000977">
    <property type="term" value="F:RNA polymerase II transcription regulatory region sequence-specific DNA binding"/>
    <property type="evidence" value="ECO:0007669"/>
    <property type="project" value="TreeGrafter"/>
</dbReference>
<evidence type="ECO:0000313" key="14">
    <source>
        <dbReference type="WBParaSite" id="DME_0000849301-mRNA-1"/>
    </source>
</evidence>
<evidence type="ECO:0000256" key="3">
    <source>
        <dbReference type="ARBA" id="ARBA00022723"/>
    </source>
</evidence>
<evidence type="ECO:0000256" key="4">
    <source>
        <dbReference type="ARBA" id="ARBA00022737"/>
    </source>
</evidence>
<keyword evidence="7" id="KW-0805">Transcription regulation</keyword>
<dbReference type="GO" id="GO:0000122">
    <property type="term" value="P:negative regulation of transcription by RNA polymerase II"/>
    <property type="evidence" value="ECO:0007669"/>
    <property type="project" value="TreeGrafter"/>
</dbReference>
<evidence type="ECO:0000259" key="10">
    <source>
        <dbReference type="PROSITE" id="PS51061"/>
    </source>
</evidence>
<dbReference type="OrthoDB" id="6512771at2759"/>
<dbReference type="AlphaFoldDB" id="A0A0N4UL40"/>
<evidence type="ECO:0000256" key="6">
    <source>
        <dbReference type="ARBA" id="ARBA00022833"/>
    </source>
</evidence>
<evidence type="ECO:0000313" key="11">
    <source>
        <dbReference type="EMBL" id="VDN52495.1"/>
    </source>
</evidence>
<evidence type="ECO:0000256" key="7">
    <source>
        <dbReference type="ARBA" id="ARBA00023015"/>
    </source>
</evidence>
<dbReference type="GO" id="GO:0005634">
    <property type="term" value="C:nucleus"/>
    <property type="evidence" value="ECO:0007669"/>
    <property type="project" value="UniProtKB-SubCell"/>
</dbReference>
<dbReference type="Gene3D" id="3.30.1370.50">
    <property type="entry name" value="R3H-like domain"/>
    <property type="match status" value="1"/>
</dbReference>
<dbReference type="GO" id="GO:0000981">
    <property type="term" value="F:DNA-binding transcription factor activity, RNA polymerase II-specific"/>
    <property type="evidence" value="ECO:0007669"/>
    <property type="project" value="TreeGrafter"/>
</dbReference>
<keyword evidence="13" id="KW-1185">Reference proteome</keyword>
<dbReference type="SMART" id="SM00393">
    <property type="entry name" value="R3H"/>
    <property type="match status" value="1"/>
</dbReference>
<dbReference type="InterPro" id="IPR036867">
    <property type="entry name" value="R3H_dom_sf"/>
</dbReference>
<proteinExistence type="inferred from homology"/>
<dbReference type="PANTHER" id="PTHR12360">
    <property type="entry name" value="NUCLEAR TRANSCRIPTION FACTOR, X-BOX BINDING 1 NFX1"/>
    <property type="match status" value="1"/>
</dbReference>
<dbReference type="InterPro" id="IPR034078">
    <property type="entry name" value="NFX1_fam"/>
</dbReference>
<keyword evidence="6" id="KW-0862">Zinc</keyword>
<keyword evidence="3" id="KW-0479">Metal-binding</keyword>
<keyword evidence="5" id="KW-0863">Zinc-finger</keyword>
<evidence type="ECO:0000313" key="12">
    <source>
        <dbReference type="Proteomes" id="UP000038040"/>
    </source>
</evidence>
<keyword evidence="8" id="KW-0804">Transcription</keyword>
<comment type="similarity">
    <text evidence="2">Belongs to the NFX1 family.</text>
</comment>
<evidence type="ECO:0000256" key="2">
    <source>
        <dbReference type="ARBA" id="ARBA00007269"/>
    </source>
</evidence>
<feature type="domain" description="R3H" evidence="10">
    <location>
        <begin position="846"/>
        <end position="915"/>
    </location>
</feature>
<dbReference type="Proteomes" id="UP000038040">
    <property type="component" value="Unplaced"/>
</dbReference>
<organism evidence="12 14">
    <name type="scientific">Dracunculus medinensis</name>
    <name type="common">Guinea worm</name>
    <dbReference type="NCBI Taxonomy" id="318479"/>
    <lineage>
        <taxon>Eukaryota</taxon>
        <taxon>Metazoa</taxon>
        <taxon>Ecdysozoa</taxon>
        <taxon>Nematoda</taxon>
        <taxon>Chromadorea</taxon>
        <taxon>Rhabditida</taxon>
        <taxon>Spirurina</taxon>
        <taxon>Dracunculoidea</taxon>
        <taxon>Dracunculidae</taxon>
        <taxon>Dracunculus</taxon>
    </lineage>
</organism>